<protein>
    <recommendedName>
        <fullName evidence="4">DUF559 domain-containing protein</fullName>
    </recommendedName>
</protein>
<feature type="coiled-coil region" evidence="1">
    <location>
        <begin position="185"/>
        <end position="219"/>
    </location>
</feature>
<sequence length="293" mass="33916">MDTPSKQEARIGQLLNELSIYFEREKVFPELKSQQGAHLPVDFALCIDDFLAIIEYNGAQHYQPINKTPEAVDAWKRLNTNGNSRLNFTKKYDIPYLVIHYLDHTKLPEIIKKFVNDIQQHSQQQKIKYTKNTKGYFGSYPYRKFEATEVLSQKPSTNPLELTKNSQLGFVKLGQDTILWTQSGLDKLRAQIDQSQQTIKKYEAVTAKLIMNISDLEQQLEQYQWPATAESIPDFTAKFRKSDAPKSPLTTEAKIYIHLLASSYHLTGHEIKRKLANEYQQTISLTTIEKYIH</sequence>
<gene>
    <name evidence="2" type="ORF">ACFQ4L_05115</name>
</gene>
<evidence type="ECO:0008006" key="4">
    <source>
        <dbReference type="Google" id="ProtNLM"/>
    </source>
</evidence>
<comment type="caution">
    <text evidence="2">The sequence shown here is derived from an EMBL/GenBank/DDBJ whole genome shotgun (WGS) entry which is preliminary data.</text>
</comment>
<reference evidence="3" key="1">
    <citation type="journal article" date="2019" name="Int. J. Syst. Evol. Microbiol.">
        <title>The Global Catalogue of Microorganisms (GCM) 10K type strain sequencing project: providing services to taxonomists for standard genome sequencing and annotation.</title>
        <authorList>
            <consortium name="The Broad Institute Genomics Platform"/>
            <consortium name="The Broad Institute Genome Sequencing Center for Infectious Disease"/>
            <person name="Wu L."/>
            <person name="Ma J."/>
        </authorList>
    </citation>
    <scope>NUCLEOTIDE SEQUENCE [LARGE SCALE GENOMIC DNA]</scope>
    <source>
        <strain evidence="3">CCM 8951</strain>
    </source>
</reference>
<dbReference type="Proteomes" id="UP001597244">
    <property type="component" value="Unassembled WGS sequence"/>
</dbReference>
<keyword evidence="1" id="KW-0175">Coiled coil</keyword>
<proteinExistence type="predicted"/>
<evidence type="ECO:0000313" key="2">
    <source>
        <dbReference type="EMBL" id="MFD1465472.1"/>
    </source>
</evidence>
<dbReference type="EMBL" id="JBHTOF010000033">
    <property type="protein sequence ID" value="MFD1465472.1"/>
    <property type="molecule type" value="Genomic_DNA"/>
</dbReference>
<evidence type="ECO:0000313" key="3">
    <source>
        <dbReference type="Proteomes" id="UP001597244"/>
    </source>
</evidence>
<keyword evidence="3" id="KW-1185">Reference proteome</keyword>
<dbReference type="RefSeq" id="WP_125577958.1">
    <property type="nucleotide sequence ID" value="NZ_JBHTOF010000033.1"/>
</dbReference>
<accession>A0ABW4DLC9</accession>
<evidence type="ECO:0000256" key="1">
    <source>
        <dbReference type="SAM" id="Coils"/>
    </source>
</evidence>
<organism evidence="2 3">
    <name type="scientific">Lapidilactobacillus mulanensis</name>
    <dbReference type="NCBI Taxonomy" id="2485999"/>
    <lineage>
        <taxon>Bacteria</taxon>
        <taxon>Bacillati</taxon>
        <taxon>Bacillota</taxon>
        <taxon>Bacilli</taxon>
        <taxon>Lactobacillales</taxon>
        <taxon>Lactobacillaceae</taxon>
        <taxon>Lapidilactobacillus</taxon>
    </lineage>
</organism>
<name>A0ABW4DLC9_9LACO</name>